<dbReference type="InterPro" id="IPR008915">
    <property type="entry name" value="Peptidase_M50"/>
</dbReference>
<evidence type="ECO:0000256" key="2">
    <source>
        <dbReference type="ARBA" id="ARBA00004651"/>
    </source>
</evidence>
<evidence type="ECO:0000256" key="9">
    <source>
        <dbReference type="ARBA" id="ARBA00022833"/>
    </source>
</evidence>
<comment type="similarity">
    <text evidence="3">Belongs to the peptidase M50B family.</text>
</comment>
<keyword evidence="12 13" id="KW-0472">Membrane</keyword>
<dbReference type="GO" id="GO:0008237">
    <property type="term" value="F:metallopeptidase activity"/>
    <property type="evidence" value="ECO:0007669"/>
    <property type="project" value="UniProtKB-KW"/>
</dbReference>
<dbReference type="GO" id="GO:0006508">
    <property type="term" value="P:proteolysis"/>
    <property type="evidence" value="ECO:0007669"/>
    <property type="project" value="UniProtKB-KW"/>
</dbReference>
<sequence>MLFQLDFNEIIIRVIAFLIAIAVHEGAHAYTAHWLGDPTPEREGRLTLNPLKHVDPIGFLMILFGPFGWARPVTTNPAMYKGSRRIGILLVAAMGPIANFLLAAVVALLYKSLSGMMFTNAHTAAILSSLFTTMIMINVALFVFNLLPLYPLDGEKILRSLVPLRHLGFFYKMETYGPFILLLIVFIPVLGRTILWPPILGLMRLFLF</sequence>
<evidence type="ECO:0000256" key="3">
    <source>
        <dbReference type="ARBA" id="ARBA00007931"/>
    </source>
</evidence>
<dbReference type="EMBL" id="BOQE01000001">
    <property type="protein sequence ID" value="GIM48272.1"/>
    <property type="molecule type" value="Genomic_DNA"/>
</dbReference>
<evidence type="ECO:0000256" key="12">
    <source>
        <dbReference type="ARBA" id="ARBA00023136"/>
    </source>
</evidence>
<feature type="transmembrane region" description="Helical" evidence="13">
    <location>
        <begin position="12"/>
        <end position="36"/>
    </location>
</feature>
<keyword evidence="8" id="KW-0378">Hydrolase</keyword>
<keyword evidence="7" id="KW-0479">Metal-binding</keyword>
<dbReference type="Proteomes" id="UP001057291">
    <property type="component" value="Unassembled WGS sequence"/>
</dbReference>
<organism evidence="15 16">
    <name type="scientific">Collibacillus ludicampi</name>
    <dbReference type="NCBI Taxonomy" id="2771369"/>
    <lineage>
        <taxon>Bacteria</taxon>
        <taxon>Bacillati</taxon>
        <taxon>Bacillota</taxon>
        <taxon>Bacilli</taxon>
        <taxon>Bacillales</taxon>
        <taxon>Alicyclobacillaceae</taxon>
        <taxon>Collibacillus</taxon>
    </lineage>
</organism>
<feature type="transmembrane region" description="Helical" evidence="13">
    <location>
        <begin position="86"/>
        <end position="110"/>
    </location>
</feature>
<evidence type="ECO:0000256" key="7">
    <source>
        <dbReference type="ARBA" id="ARBA00022723"/>
    </source>
</evidence>
<keyword evidence="10 13" id="KW-1133">Transmembrane helix</keyword>
<evidence type="ECO:0000256" key="13">
    <source>
        <dbReference type="SAM" id="Phobius"/>
    </source>
</evidence>
<evidence type="ECO:0000256" key="11">
    <source>
        <dbReference type="ARBA" id="ARBA00023049"/>
    </source>
</evidence>
<protein>
    <submittedName>
        <fullName evidence="15">Peptidase M50</fullName>
    </submittedName>
</protein>
<dbReference type="AlphaFoldDB" id="A0AAV4LKA9"/>
<evidence type="ECO:0000313" key="16">
    <source>
        <dbReference type="Proteomes" id="UP001057291"/>
    </source>
</evidence>
<keyword evidence="9" id="KW-0862">Zinc</keyword>
<evidence type="ECO:0000313" key="15">
    <source>
        <dbReference type="EMBL" id="GIM48272.1"/>
    </source>
</evidence>
<feature type="domain" description="Peptidase M50" evidence="14">
    <location>
        <begin position="119"/>
        <end position="163"/>
    </location>
</feature>
<keyword evidence="11" id="KW-0482">Metalloprotease</keyword>
<keyword evidence="4" id="KW-1003">Cell membrane</keyword>
<gene>
    <name evidence="15" type="ORF">DNHGIG_38210</name>
</gene>
<keyword evidence="5" id="KW-0645">Protease</keyword>
<evidence type="ECO:0000256" key="6">
    <source>
        <dbReference type="ARBA" id="ARBA00022692"/>
    </source>
</evidence>
<evidence type="ECO:0000256" key="4">
    <source>
        <dbReference type="ARBA" id="ARBA00022475"/>
    </source>
</evidence>
<dbReference type="InterPro" id="IPR052348">
    <property type="entry name" value="Metallopeptidase_M50B"/>
</dbReference>
<dbReference type="CDD" id="cd06158">
    <property type="entry name" value="S2P-M50_like_1"/>
    <property type="match status" value="1"/>
</dbReference>
<evidence type="ECO:0000256" key="1">
    <source>
        <dbReference type="ARBA" id="ARBA00001947"/>
    </source>
</evidence>
<evidence type="ECO:0000256" key="5">
    <source>
        <dbReference type="ARBA" id="ARBA00022670"/>
    </source>
</evidence>
<feature type="transmembrane region" description="Helical" evidence="13">
    <location>
        <begin position="179"/>
        <end position="199"/>
    </location>
</feature>
<proteinExistence type="inferred from homology"/>
<dbReference type="Pfam" id="PF02163">
    <property type="entry name" value="Peptidase_M50"/>
    <property type="match status" value="1"/>
</dbReference>
<name>A0AAV4LKA9_9BACL</name>
<accession>A0AAV4LKA9</accession>
<comment type="subcellular location">
    <subcellularLocation>
        <location evidence="2">Cell membrane</location>
        <topology evidence="2">Multi-pass membrane protein</topology>
    </subcellularLocation>
</comment>
<keyword evidence="16" id="KW-1185">Reference proteome</keyword>
<evidence type="ECO:0000256" key="10">
    <source>
        <dbReference type="ARBA" id="ARBA00022989"/>
    </source>
</evidence>
<evidence type="ECO:0000256" key="8">
    <source>
        <dbReference type="ARBA" id="ARBA00022801"/>
    </source>
</evidence>
<feature type="transmembrane region" description="Helical" evidence="13">
    <location>
        <begin position="130"/>
        <end position="150"/>
    </location>
</feature>
<dbReference type="InterPro" id="IPR044537">
    <property type="entry name" value="Rip2-like"/>
</dbReference>
<comment type="cofactor">
    <cofactor evidence="1">
        <name>Zn(2+)</name>
        <dbReference type="ChEBI" id="CHEBI:29105"/>
    </cofactor>
</comment>
<dbReference type="GO" id="GO:0005886">
    <property type="term" value="C:plasma membrane"/>
    <property type="evidence" value="ECO:0007669"/>
    <property type="project" value="UniProtKB-SubCell"/>
</dbReference>
<dbReference type="PANTHER" id="PTHR35864">
    <property type="entry name" value="ZINC METALLOPROTEASE MJ0611-RELATED"/>
    <property type="match status" value="1"/>
</dbReference>
<dbReference type="GO" id="GO:0046872">
    <property type="term" value="F:metal ion binding"/>
    <property type="evidence" value="ECO:0007669"/>
    <property type="project" value="UniProtKB-KW"/>
</dbReference>
<dbReference type="PANTHER" id="PTHR35864:SF1">
    <property type="entry name" value="ZINC METALLOPROTEASE YWHC-RELATED"/>
    <property type="match status" value="1"/>
</dbReference>
<reference evidence="15" key="1">
    <citation type="journal article" date="2023" name="Int. J. Syst. Evol. Microbiol.">
        <title>Collibacillus ludicampi gen. nov., sp. nov., a new soil bacterium of the family Alicyclobacillaceae.</title>
        <authorList>
            <person name="Jojima T."/>
            <person name="Ioku Y."/>
            <person name="Fukuta Y."/>
            <person name="Shirasaka N."/>
            <person name="Matsumura Y."/>
            <person name="Mori M."/>
        </authorList>
    </citation>
    <scope>NUCLEOTIDE SEQUENCE</scope>
    <source>
        <strain evidence="15">TP075</strain>
    </source>
</reference>
<evidence type="ECO:0000259" key="14">
    <source>
        <dbReference type="Pfam" id="PF02163"/>
    </source>
</evidence>
<comment type="caution">
    <text evidence="15">The sequence shown here is derived from an EMBL/GenBank/DDBJ whole genome shotgun (WGS) entry which is preliminary data.</text>
</comment>
<keyword evidence="6 13" id="KW-0812">Transmembrane</keyword>